<feature type="signal peptide" evidence="1">
    <location>
        <begin position="1"/>
        <end position="22"/>
    </location>
</feature>
<gene>
    <name evidence="2" type="ORF">GFJ35_23320</name>
</gene>
<dbReference type="EMBL" id="JAAEAM010000026">
    <property type="protein sequence ID" value="NDV74982.1"/>
    <property type="molecule type" value="Genomic_DNA"/>
</dbReference>
<keyword evidence="1" id="KW-0732">Signal</keyword>
<dbReference type="AlphaFoldDB" id="A0A6B2MJN3"/>
<evidence type="ECO:0000256" key="1">
    <source>
        <dbReference type="SAM" id="SignalP"/>
    </source>
</evidence>
<accession>A0A6B2MJN3</accession>
<protein>
    <submittedName>
        <fullName evidence="2">Uncharacterized protein</fullName>
    </submittedName>
</protein>
<proteinExistence type="predicted"/>
<organism evidence="2">
    <name type="scientific">Burkholderia cenocepacia</name>
    <dbReference type="NCBI Taxonomy" id="95486"/>
    <lineage>
        <taxon>Bacteria</taxon>
        <taxon>Pseudomonadati</taxon>
        <taxon>Pseudomonadota</taxon>
        <taxon>Betaproteobacteria</taxon>
        <taxon>Burkholderiales</taxon>
        <taxon>Burkholderiaceae</taxon>
        <taxon>Burkholderia</taxon>
        <taxon>Burkholderia cepacia complex</taxon>
    </lineage>
</organism>
<reference evidence="2" key="1">
    <citation type="submission" date="2019-11" db="EMBL/GenBank/DDBJ databases">
        <title>Burkholderia cenocepacia CF.</title>
        <authorList>
            <person name="Vianna E.F."/>
            <person name="Marques E.A."/>
            <person name="Albano R.M."/>
            <person name="Leao R.S."/>
        </authorList>
    </citation>
    <scope>NUCLEOTIDE SEQUENCE</scope>
    <source>
        <strain evidence="2">MS-2140</strain>
    </source>
</reference>
<comment type="caution">
    <text evidence="2">The sequence shown here is derived from an EMBL/GenBank/DDBJ whole genome shotgun (WGS) entry which is preliminary data.</text>
</comment>
<feature type="chain" id="PRO_5025507616" evidence="1">
    <location>
        <begin position="23"/>
        <end position="96"/>
    </location>
</feature>
<name>A0A6B2MJN3_9BURK</name>
<evidence type="ECO:0000313" key="2">
    <source>
        <dbReference type="EMBL" id="NDV74982.1"/>
    </source>
</evidence>
<sequence>MNRIRIATSRCAFATSPIFAPAAAVPFSLLSNSLKKKKKEYVEGAEIDRNAMPRVECVLPRVADAAYFLGHESEGGATGFSWQMMARINLMNQRVK</sequence>